<feature type="compositionally biased region" description="Acidic residues" evidence="2">
    <location>
        <begin position="43"/>
        <end position="60"/>
    </location>
</feature>
<dbReference type="InterPro" id="IPR011990">
    <property type="entry name" value="TPR-like_helical_dom_sf"/>
</dbReference>
<sequence length="1057" mass="119801">MNPSKGIFLYFISISRVFISCEDENEVEIVESSSSGSEYELSSAEETESIATESIEEDGDVQGSGEGMPVETQIEGDFDRLIGSIRGTDDLASSATLSKIWDAPSNAEAEEQFQADLRAASGIGRKRKGRGQGRRHRTGPVLSHQVRALIGEGNSAYVDGNLQEAIRIMTEVIRIEPRAASAWSVLATCYREMSEPTKALQVAIMGAHLRHDPDEWHELARQSRDAGQAQQALYCLAKTMRLDPTNFDAIWDRASLAKEVGDLPAARNSYLAMLKRFPHDTGILTELRHILIESGDLKLCAKLYQDAFDHFTSTYPEGKVSEPVSKVIDPALTSTADVIPETPQAFFGEFSLMDILVLADLYNSLGWYDRCIKTIRAGCRWSQCRSKQKYWDTCPDDREYDVEGFVRSDDEDNLAIKQGFYPLDINARHRLAIARLKLGDFAEGRMHANIILIEDVVEFSPLFAEIADTFFECALYSEARTIYEMLGSDATTSSIHVLMQAAECRRNLGETNDAAEIYEHIIDADPSNDEAKMKLAEIYENSGQPRKALDLVYQVINSRKRRIGGTKDGDAQDDGEEIAAVSLFTERKRGRAKQSSSSKTRTSMSRQHLIELEREKDRVVAECYEQLLQLQDPMRHGDTNAENEWLANAEKLIEMFRETRSLFVSRSAKPFRGTISARHKKKDDEEEMASRLEMEIEHEKEEREMRKSEQHRSSEVMHFRGIHFDEWLSLAMEYAFLLTRRDRFEEADDVLRHLMLSTVYSSQKFQDTLRLTLATCAVHAREFETTLEMFRRLMLNYQFNNELIRLFFANLASGLSQTDQVINNSFQKFVLREMRTHANAVEGKAHWLAAKRRFMSGQFVTGKPGADEVDDDNDSGGEGAELLNESEDGESVKPKRSNPVLPTLYGQSLILARSYQGALFYLLHAYDYFPNDPLICMTLAISSLGRAMQRQSDNRNFLITQAMSFMTKYRVLRGPGESDPHADEIEYNYGRAFHQIGLLSYAVKHYERVLDIVKKRQASDKNDVGVSREAAYNLCLIYVTTGATHLAKAVTQRWLSI</sequence>
<evidence type="ECO:0000313" key="4">
    <source>
        <dbReference type="Proteomes" id="UP000757232"/>
    </source>
</evidence>
<feature type="compositionally biased region" description="Low complexity" evidence="2">
    <location>
        <begin position="30"/>
        <end position="42"/>
    </location>
</feature>
<dbReference type="GO" id="GO:0000127">
    <property type="term" value="C:transcription factor TFIIIC complex"/>
    <property type="evidence" value="ECO:0007669"/>
    <property type="project" value="TreeGrafter"/>
</dbReference>
<reference evidence="3" key="1">
    <citation type="submission" date="2016-06" db="EMBL/GenBank/DDBJ databases">
        <title>Draft Genome sequence of the fungus Inonotus baumii.</title>
        <authorList>
            <person name="Zhu H."/>
            <person name="Lin W."/>
        </authorList>
    </citation>
    <scope>NUCLEOTIDE SEQUENCE</scope>
    <source>
        <strain evidence="3">821</strain>
    </source>
</reference>
<dbReference type="PANTHER" id="PTHR23082:SF0">
    <property type="entry name" value="GENERAL TRANSCRIPTION FACTOR 3C POLYPEPTIDE 3"/>
    <property type="match status" value="1"/>
</dbReference>
<dbReference type="Proteomes" id="UP000757232">
    <property type="component" value="Unassembled WGS sequence"/>
</dbReference>
<dbReference type="AlphaFoldDB" id="A0A9Q5I548"/>
<evidence type="ECO:0000256" key="1">
    <source>
        <dbReference type="SAM" id="Coils"/>
    </source>
</evidence>
<name>A0A9Q5I548_SANBA</name>
<dbReference type="SUPFAM" id="SSF48452">
    <property type="entry name" value="TPR-like"/>
    <property type="match status" value="3"/>
</dbReference>
<dbReference type="SMART" id="SM00028">
    <property type="entry name" value="TPR"/>
    <property type="match status" value="6"/>
</dbReference>
<feature type="coiled-coil region" evidence="1">
    <location>
        <begin position="682"/>
        <end position="711"/>
    </location>
</feature>
<keyword evidence="4" id="KW-1185">Reference proteome</keyword>
<gene>
    <name evidence="3" type="ORF">A7U60_g841</name>
</gene>
<protein>
    <submittedName>
        <fullName evidence="3">TPR-like protein</fullName>
    </submittedName>
</protein>
<feature type="region of interest" description="Disordered" evidence="2">
    <location>
        <begin position="29"/>
        <end position="71"/>
    </location>
</feature>
<dbReference type="InterPro" id="IPR019734">
    <property type="entry name" value="TPR_rpt"/>
</dbReference>
<comment type="caution">
    <text evidence="3">The sequence shown here is derived from an EMBL/GenBank/DDBJ whole genome shotgun (WGS) entry which is preliminary data.</text>
</comment>
<feature type="region of interest" description="Disordered" evidence="2">
    <location>
        <begin position="859"/>
        <end position="897"/>
    </location>
</feature>
<dbReference type="InterPro" id="IPR039340">
    <property type="entry name" value="Tfc4/TFIIIC-102/Sfc4"/>
</dbReference>
<proteinExistence type="predicted"/>
<feature type="compositionally biased region" description="Low complexity" evidence="2">
    <location>
        <begin position="593"/>
        <end position="606"/>
    </location>
</feature>
<evidence type="ECO:0000313" key="3">
    <source>
        <dbReference type="EMBL" id="OCB91870.1"/>
    </source>
</evidence>
<organism evidence="3 4">
    <name type="scientific">Sanghuangporus baumii</name>
    <name type="common">Phellinus baumii</name>
    <dbReference type="NCBI Taxonomy" id="108892"/>
    <lineage>
        <taxon>Eukaryota</taxon>
        <taxon>Fungi</taxon>
        <taxon>Dikarya</taxon>
        <taxon>Basidiomycota</taxon>
        <taxon>Agaricomycotina</taxon>
        <taxon>Agaricomycetes</taxon>
        <taxon>Hymenochaetales</taxon>
        <taxon>Hymenochaetaceae</taxon>
        <taxon>Sanghuangporus</taxon>
    </lineage>
</organism>
<dbReference type="Pfam" id="PF14559">
    <property type="entry name" value="TPR_19"/>
    <property type="match status" value="1"/>
</dbReference>
<feature type="region of interest" description="Disordered" evidence="2">
    <location>
        <begin position="585"/>
        <end position="606"/>
    </location>
</feature>
<accession>A0A9Q5I548</accession>
<dbReference type="PANTHER" id="PTHR23082">
    <property type="entry name" value="TRANSCRIPTION INITIATION FACTOR IIIC TFIIIC , POLYPEPTIDE 3-RELATED"/>
    <property type="match status" value="1"/>
</dbReference>
<dbReference type="Gene3D" id="1.25.40.10">
    <property type="entry name" value="Tetratricopeptide repeat domain"/>
    <property type="match status" value="2"/>
</dbReference>
<dbReference type="GO" id="GO:0006383">
    <property type="term" value="P:transcription by RNA polymerase III"/>
    <property type="evidence" value="ECO:0007669"/>
    <property type="project" value="InterPro"/>
</dbReference>
<evidence type="ECO:0000256" key="2">
    <source>
        <dbReference type="SAM" id="MobiDB-lite"/>
    </source>
</evidence>
<keyword evidence="1" id="KW-0175">Coiled coil</keyword>
<dbReference type="OrthoDB" id="9991317at2759"/>
<dbReference type="EMBL" id="LNZH02000054">
    <property type="protein sequence ID" value="OCB91870.1"/>
    <property type="molecule type" value="Genomic_DNA"/>
</dbReference>